<dbReference type="OMA" id="RNRRYWE"/>
<evidence type="ECO:0000256" key="1">
    <source>
        <dbReference type="ARBA" id="ARBA00006895"/>
    </source>
</evidence>
<dbReference type="EMBL" id="MCFI01000013">
    <property type="protein sequence ID" value="ORY80482.1"/>
    <property type="molecule type" value="Genomic_DNA"/>
</dbReference>
<sequence>MSSASKRSYERAGPLEDQATKRQRHNVQHGITEQQGPSHSGGGRSHGRDGRAAAIAEASQMKEWLSKEDDFVLKQAKKRAAIRVREARAKPVDYLAVNLRFVDAERDATEENELEEVDITPKEPSAYLHALHPQELDELERDVQDFYKLETHRQNKAYWKALRVACEDLQARKKEAKTSDARTSKTVGEDIDRILANKSSDQLIALERSINEKLDARASIDVDYWQHLLQSVKYKQAWTQLAEMHALIVKAADEEARRKQVVFRNGKRAAAEAPVRVKLDTVGASIKSGQSTELDFESAAQRLYRQEAASQLKDDEELFNHESVRAPKRPPKWLAKFPSIKPIKPKFFNRVYVGVDWTAYNKAHYTSEDPPPKTVWGYRFNIFYPDLVDSTKAPTYRIERQLGLKSEGPGYQEDLCFLRFTAGPPYEDVVFEIVDKDWDHSSRFDRGYKSSFDKGILQLHFKFKRITFRS</sequence>
<dbReference type="GO" id="GO:0005737">
    <property type="term" value="C:cytoplasm"/>
    <property type="evidence" value="ECO:0007669"/>
    <property type="project" value="TreeGrafter"/>
</dbReference>
<evidence type="ECO:0000256" key="2">
    <source>
        <dbReference type="ARBA" id="ARBA00034534"/>
    </source>
</evidence>
<comment type="similarity">
    <text evidence="1">Belongs to the CACTIN family.</text>
</comment>
<feature type="compositionally biased region" description="Basic and acidic residues" evidence="3">
    <location>
        <begin position="7"/>
        <end position="20"/>
    </location>
</feature>
<accession>A0A1Y2F981</accession>
<dbReference type="InterPro" id="IPR018816">
    <property type="entry name" value="Cactin_central"/>
</dbReference>
<dbReference type="Pfam" id="PF09732">
    <property type="entry name" value="CactinC_cactus"/>
    <property type="match status" value="1"/>
</dbReference>
<proteinExistence type="inferred from homology"/>
<dbReference type="SMART" id="SM01050">
    <property type="entry name" value="CactinC_cactus"/>
    <property type="match status" value="1"/>
</dbReference>
<dbReference type="Proteomes" id="UP000193685">
    <property type="component" value="Unassembled WGS sequence"/>
</dbReference>
<gene>
    <name evidence="6" type="ORF">BCR37DRAFT_381154</name>
</gene>
<evidence type="ECO:0000259" key="5">
    <source>
        <dbReference type="Pfam" id="PF10312"/>
    </source>
</evidence>
<feature type="domain" description="Splicing factor Cactin C-terminal" evidence="4">
    <location>
        <begin position="340"/>
        <end position="469"/>
    </location>
</feature>
<dbReference type="PANTHER" id="PTHR21737:SF4">
    <property type="entry name" value="SPLICING FACTOR CACTIN"/>
    <property type="match status" value="1"/>
</dbReference>
<dbReference type="OrthoDB" id="265955at2759"/>
<dbReference type="GO" id="GO:0005681">
    <property type="term" value="C:spliceosomal complex"/>
    <property type="evidence" value="ECO:0007669"/>
    <property type="project" value="TreeGrafter"/>
</dbReference>
<dbReference type="GeneID" id="63786228"/>
<dbReference type="Pfam" id="PF10312">
    <property type="entry name" value="Cactin_mid"/>
    <property type="match status" value="1"/>
</dbReference>
<feature type="region of interest" description="Disordered" evidence="3">
    <location>
        <begin position="1"/>
        <end position="56"/>
    </location>
</feature>
<dbReference type="AlphaFoldDB" id="A0A1Y2F981"/>
<keyword evidence="7" id="KW-1185">Reference proteome</keyword>
<comment type="caution">
    <text evidence="6">The sequence shown here is derived from an EMBL/GenBank/DDBJ whole genome shotgun (WGS) entry which is preliminary data.</text>
</comment>
<feature type="domain" description="Splicing factor cactin central" evidence="5">
    <location>
        <begin position="56"/>
        <end position="245"/>
    </location>
</feature>
<evidence type="ECO:0000313" key="7">
    <source>
        <dbReference type="Proteomes" id="UP000193685"/>
    </source>
</evidence>
<reference evidence="6 7" key="1">
    <citation type="submission" date="2016-07" db="EMBL/GenBank/DDBJ databases">
        <title>Pervasive Adenine N6-methylation of Active Genes in Fungi.</title>
        <authorList>
            <consortium name="DOE Joint Genome Institute"/>
            <person name="Mondo S.J."/>
            <person name="Dannebaum R.O."/>
            <person name="Kuo R.C."/>
            <person name="Labutti K."/>
            <person name="Haridas S."/>
            <person name="Kuo A."/>
            <person name="Salamov A."/>
            <person name="Ahrendt S.R."/>
            <person name="Lipzen A."/>
            <person name="Sullivan W."/>
            <person name="Andreopoulos W.B."/>
            <person name="Clum A."/>
            <person name="Lindquist E."/>
            <person name="Daum C."/>
            <person name="Ramamoorthy G.K."/>
            <person name="Gryganskyi A."/>
            <person name="Culley D."/>
            <person name="Magnuson J.K."/>
            <person name="James T.Y."/>
            <person name="O'Malley M.A."/>
            <person name="Stajich J.E."/>
            <person name="Spatafora J.W."/>
            <person name="Visel A."/>
            <person name="Grigoriev I.V."/>
        </authorList>
    </citation>
    <scope>NUCLEOTIDE SEQUENCE [LARGE SCALE GENOMIC DNA]</scope>
    <source>
        <strain evidence="6 7">12-1054</strain>
    </source>
</reference>
<dbReference type="PANTHER" id="PTHR21737">
    <property type="entry name" value="POLYGLUTAMINE BINDING PROTEIN 1/MARVEL MEMBRANE-ASSOCIATING DOMAIN CONTAINING 3"/>
    <property type="match status" value="1"/>
</dbReference>
<organism evidence="6 7">
    <name type="scientific">Protomyces lactucae-debilis</name>
    <dbReference type="NCBI Taxonomy" id="2754530"/>
    <lineage>
        <taxon>Eukaryota</taxon>
        <taxon>Fungi</taxon>
        <taxon>Dikarya</taxon>
        <taxon>Ascomycota</taxon>
        <taxon>Taphrinomycotina</taxon>
        <taxon>Taphrinomycetes</taxon>
        <taxon>Taphrinales</taxon>
        <taxon>Protomycetaceae</taxon>
        <taxon>Protomyces</taxon>
    </lineage>
</organism>
<name>A0A1Y2F981_PROLT</name>
<evidence type="ECO:0000259" key="4">
    <source>
        <dbReference type="Pfam" id="PF09732"/>
    </source>
</evidence>
<evidence type="ECO:0000313" key="6">
    <source>
        <dbReference type="EMBL" id="ORY80482.1"/>
    </source>
</evidence>
<protein>
    <recommendedName>
        <fullName evidence="2">Splicing factor Cactin</fullName>
    </recommendedName>
</protein>
<dbReference type="InterPro" id="IPR019134">
    <property type="entry name" value="Cactin_C"/>
</dbReference>
<dbReference type="GO" id="GO:0045292">
    <property type="term" value="P:mRNA cis splicing, via spliceosome"/>
    <property type="evidence" value="ECO:0007669"/>
    <property type="project" value="TreeGrafter"/>
</dbReference>
<dbReference type="RefSeq" id="XP_040724370.1">
    <property type="nucleotide sequence ID" value="XM_040869629.1"/>
</dbReference>
<evidence type="ECO:0000256" key="3">
    <source>
        <dbReference type="SAM" id="MobiDB-lite"/>
    </source>
</evidence>
<dbReference type="STRING" id="56484.A0A1Y2F981"/>